<name>A0A3S5A4H6_9PLAT</name>
<accession>A0A3S5A4H6</accession>
<evidence type="ECO:0000256" key="1">
    <source>
        <dbReference type="SAM" id="Coils"/>
    </source>
</evidence>
<dbReference type="Proteomes" id="UP000784294">
    <property type="component" value="Unassembled WGS sequence"/>
</dbReference>
<comment type="caution">
    <text evidence="2">The sequence shown here is derived from an EMBL/GenBank/DDBJ whole genome shotgun (WGS) entry which is preliminary data.</text>
</comment>
<proteinExistence type="predicted"/>
<evidence type="ECO:0000313" key="3">
    <source>
        <dbReference type="Proteomes" id="UP000784294"/>
    </source>
</evidence>
<dbReference type="AlphaFoldDB" id="A0A3S5A4H6"/>
<reference evidence="2" key="1">
    <citation type="submission" date="2018-11" db="EMBL/GenBank/DDBJ databases">
        <authorList>
            <consortium name="Pathogen Informatics"/>
        </authorList>
    </citation>
    <scope>NUCLEOTIDE SEQUENCE</scope>
</reference>
<organism evidence="2 3">
    <name type="scientific">Protopolystoma xenopodis</name>
    <dbReference type="NCBI Taxonomy" id="117903"/>
    <lineage>
        <taxon>Eukaryota</taxon>
        <taxon>Metazoa</taxon>
        <taxon>Spiralia</taxon>
        <taxon>Lophotrochozoa</taxon>
        <taxon>Platyhelminthes</taxon>
        <taxon>Monogenea</taxon>
        <taxon>Polyopisthocotylea</taxon>
        <taxon>Polystomatidea</taxon>
        <taxon>Polystomatidae</taxon>
        <taxon>Protopolystoma</taxon>
    </lineage>
</organism>
<keyword evidence="3" id="KW-1185">Reference proteome</keyword>
<protein>
    <submittedName>
        <fullName evidence="2">Uncharacterized protein</fullName>
    </submittedName>
</protein>
<dbReference type="OrthoDB" id="2272012at2759"/>
<keyword evidence="1" id="KW-0175">Coiled coil</keyword>
<dbReference type="EMBL" id="CAAALY010022309">
    <property type="protein sequence ID" value="VEL14774.1"/>
    <property type="molecule type" value="Genomic_DNA"/>
</dbReference>
<feature type="coiled-coil region" evidence="1">
    <location>
        <begin position="205"/>
        <end position="278"/>
    </location>
</feature>
<sequence length="313" mass="34055">MVLLPQGCMTRRDYTPPYPGSSPIVLVSELRSRNTELEAQNALLLKETADLKRYVRRVAEHAGLTDSVLQLLTFPVGPQATGLSSATGVIPSAVAVGGVSGLGTAGNGATVGGGAGPCTVFHNLSGHSSCRLNQEALSSAGLLPNVSSGQSAAICVPLGLGDLGEFTTDTLDAAAATSTATATATGLFGQGLRLKTSGPDVRVENEKLRQRYEQLTRERREWNREYQHQRSQLDRAQEEVIAQRQALEKFRSELEREQQKLKQDKDTLQLQLDIYKTRGIELEASNNIGMSTYHWTYFPLSVCCFCINHHRKV</sequence>
<gene>
    <name evidence="2" type="ORF">PXEA_LOCUS8214</name>
</gene>
<evidence type="ECO:0000313" key="2">
    <source>
        <dbReference type="EMBL" id="VEL14774.1"/>
    </source>
</evidence>